<evidence type="ECO:0000313" key="4">
    <source>
        <dbReference type="Proteomes" id="UP000095280"/>
    </source>
</evidence>
<keyword evidence="4" id="KW-1185">Reference proteome</keyword>
<dbReference type="PROSITE" id="PS50923">
    <property type="entry name" value="SUSHI"/>
    <property type="match status" value="1"/>
</dbReference>
<dbReference type="SUPFAM" id="SSF56436">
    <property type="entry name" value="C-type lectin-like"/>
    <property type="match status" value="1"/>
</dbReference>
<sequence length="481" mass="51760">STAASAPSATDLCGAGQAWRYSPLASACYVLLGGGAPRNRSFAIASCSAISARLPETDSQAAIDGLRLTLNGMGFGGDELWLGGDNSTSTSDAVWIQRSGIAIANCNAAFATVCEKPVPKCDPSAISGYNPGTMTATNVTNNKAYYNLFNIGLESSLRCLPGFFRERDSPTATVATPTLSSSGQSVNTMLCGYNMSGSAYSPVVLQGFVEQCYPIRCATAQLKADIRIPNVEPYDSQITASHFNYSQRFYVTCNRGYVSYKNTSSITSPVECGQNYMDPTMGEWVPFDLNTCQAVKCPDISDYINTEQAVAYKADNRINQKQYSEFQSSSYPYYPNRVYIKCSTPGYFFDDRQFEKTIGCDLLNGSLIEGAWTGVLGTKLSLLKSAQCIEVSCDTDILIPKTAAGLAMLESLNYKSNAVISFDNGTVVNTNASSVNNQELMPYKTVLTFFCQDGMDTGTGAPIALCRSSGDWNLSSLPTCT</sequence>
<dbReference type="Pfam" id="PF00084">
    <property type="entry name" value="Sushi"/>
    <property type="match status" value="1"/>
</dbReference>
<name>A0A1I8I352_9PLAT</name>
<evidence type="ECO:0000256" key="2">
    <source>
        <dbReference type="PROSITE-ProRule" id="PRU00302"/>
    </source>
</evidence>
<dbReference type="InterPro" id="IPR000436">
    <property type="entry name" value="Sushi_SCR_CCP_dom"/>
</dbReference>
<dbReference type="SUPFAM" id="SSF57535">
    <property type="entry name" value="Complement control module/SCR domain"/>
    <property type="match status" value="1"/>
</dbReference>
<dbReference type="Proteomes" id="UP000095280">
    <property type="component" value="Unplaced"/>
</dbReference>
<evidence type="ECO:0000256" key="1">
    <source>
        <dbReference type="ARBA" id="ARBA00023157"/>
    </source>
</evidence>
<evidence type="ECO:0000313" key="5">
    <source>
        <dbReference type="WBParaSite" id="maker-uti_cns_0009454-snap-gene-0.6-mRNA-1"/>
    </source>
</evidence>
<organism evidence="4 5">
    <name type="scientific">Macrostomum lignano</name>
    <dbReference type="NCBI Taxonomy" id="282301"/>
    <lineage>
        <taxon>Eukaryota</taxon>
        <taxon>Metazoa</taxon>
        <taxon>Spiralia</taxon>
        <taxon>Lophotrochozoa</taxon>
        <taxon>Platyhelminthes</taxon>
        <taxon>Rhabditophora</taxon>
        <taxon>Macrostomorpha</taxon>
        <taxon>Macrostomida</taxon>
        <taxon>Macrostomidae</taxon>
        <taxon>Macrostomum</taxon>
    </lineage>
</organism>
<feature type="domain" description="Sushi" evidence="3">
    <location>
        <begin position="420"/>
        <end position="481"/>
    </location>
</feature>
<dbReference type="InterPro" id="IPR016187">
    <property type="entry name" value="CTDL_fold"/>
</dbReference>
<reference evidence="5" key="1">
    <citation type="submission" date="2016-11" db="UniProtKB">
        <authorList>
            <consortium name="WormBaseParasite"/>
        </authorList>
    </citation>
    <scope>IDENTIFICATION</scope>
</reference>
<dbReference type="Gene3D" id="2.10.70.10">
    <property type="entry name" value="Complement Module, domain 1"/>
    <property type="match status" value="1"/>
</dbReference>
<proteinExistence type="predicted"/>
<dbReference type="AlphaFoldDB" id="A0A1I8I352"/>
<protein>
    <submittedName>
        <fullName evidence="5">Sushi domain-containing protein</fullName>
    </submittedName>
</protein>
<keyword evidence="2" id="KW-0768">Sushi</keyword>
<accession>A0A1I8I352</accession>
<keyword evidence="1" id="KW-1015">Disulfide bond</keyword>
<comment type="caution">
    <text evidence="2">Lacks conserved residue(s) required for the propagation of feature annotation.</text>
</comment>
<evidence type="ECO:0000259" key="3">
    <source>
        <dbReference type="PROSITE" id="PS50923"/>
    </source>
</evidence>
<dbReference type="WBParaSite" id="maker-uti_cns_0009454-snap-gene-0.6-mRNA-1">
    <property type="protein sequence ID" value="maker-uti_cns_0009454-snap-gene-0.6-mRNA-1"/>
    <property type="gene ID" value="maker-uti_cns_0009454-snap-gene-0.6"/>
</dbReference>
<dbReference type="InterPro" id="IPR035976">
    <property type="entry name" value="Sushi/SCR/CCP_sf"/>
</dbReference>